<keyword evidence="2" id="KW-1185">Reference proteome</keyword>
<dbReference type="STRING" id="1550566.SZ63_01195"/>
<name>A0A0H1R902_9EURY</name>
<dbReference type="EMBL" id="JXOJ01000001">
    <property type="protein sequence ID" value="KLK89097.1"/>
    <property type="molecule type" value="Genomic_DNA"/>
</dbReference>
<evidence type="ECO:0000313" key="1">
    <source>
        <dbReference type="EMBL" id="KLK89097.1"/>
    </source>
</evidence>
<sequence length="235" mass="26709">MDPRKLFMDDRLTVICAYCGEAPDTRDHVPSKVLLDEPFPPGLPVVGACSKCNHDFSLDEQYLACFVECVTCGTCEIEDLRRPKIKRILSKNPSLRARIVASQSRDEEGYSTWKPEMDRVLNVLIKLAHGHIAYEFVPMFDEPDHVIAAPLTCMPDDERKEFENGVPRGRMVFSEIGTRGFLREVGSKLGHFEQEGDWIVVQSDRYRYTAKQCEGGFLVRMVLSEYLAGIVAWES</sequence>
<dbReference type="PATRIC" id="fig|1550566.3.peg.257"/>
<organism evidence="1 2">
    <name type="scientific">Methanoculleus sediminis</name>
    <dbReference type="NCBI Taxonomy" id="1550566"/>
    <lineage>
        <taxon>Archaea</taxon>
        <taxon>Methanobacteriati</taxon>
        <taxon>Methanobacteriota</taxon>
        <taxon>Stenosarchaea group</taxon>
        <taxon>Methanomicrobia</taxon>
        <taxon>Methanomicrobiales</taxon>
        <taxon>Methanomicrobiaceae</taxon>
        <taxon>Methanoculleus</taxon>
    </lineage>
</organism>
<dbReference type="AlphaFoldDB" id="A0A0H1R902"/>
<gene>
    <name evidence="1" type="ORF">SZ63_01195</name>
</gene>
<reference evidence="1 2" key="1">
    <citation type="journal article" date="2015" name="Int. J. Syst. Evol. Microbiol.">
        <title>Methanoculleus sediminis sp. nov., a methanogen from sediments near a submarine mud volcano.</title>
        <authorList>
            <person name="Chen S.C."/>
            <person name="Chen M.F."/>
            <person name="Lai M.C."/>
            <person name="Weng C.Y."/>
            <person name="Wu S.Y."/>
            <person name="Lin S."/>
            <person name="Yang T.F."/>
            <person name="Chen P.C."/>
        </authorList>
    </citation>
    <scope>NUCLEOTIDE SEQUENCE [LARGE SCALE GENOMIC DNA]</scope>
    <source>
        <strain evidence="1 2">S3Fa</strain>
    </source>
</reference>
<dbReference type="Proteomes" id="UP000035301">
    <property type="component" value="Unassembled WGS sequence"/>
</dbReference>
<protein>
    <recommendedName>
        <fullName evidence="3">HNH endonuclease 5 domain-containing protein</fullName>
    </recommendedName>
</protein>
<proteinExistence type="predicted"/>
<evidence type="ECO:0008006" key="3">
    <source>
        <dbReference type="Google" id="ProtNLM"/>
    </source>
</evidence>
<comment type="caution">
    <text evidence="1">The sequence shown here is derived from an EMBL/GenBank/DDBJ whole genome shotgun (WGS) entry which is preliminary data.</text>
</comment>
<accession>A0A0H1R902</accession>
<evidence type="ECO:0000313" key="2">
    <source>
        <dbReference type="Proteomes" id="UP000035301"/>
    </source>
</evidence>